<evidence type="ECO:0000313" key="5">
    <source>
        <dbReference type="Proteomes" id="UP000243217"/>
    </source>
</evidence>
<gene>
    <name evidence="4" type="ORF">THRCLA_23370</name>
</gene>
<proteinExistence type="predicted"/>
<dbReference type="InterPro" id="IPR001202">
    <property type="entry name" value="WW_dom"/>
</dbReference>
<dbReference type="STRING" id="74557.A0A1V9Y6V5"/>
<dbReference type="AlphaFoldDB" id="A0A1V9Y6V5"/>
<feature type="domain" description="WW" evidence="3">
    <location>
        <begin position="720"/>
        <end position="753"/>
    </location>
</feature>
<dbReference type="PROSITE" id="PS50096">
    <property type="entry name" value="IQ"/>
    <property type="match status" value="3"/>
</dbReference>
<keyword evidence="5" id="KW-1185">Reference proteome</keyword>
<organism evidence="4 5">
    <name type="scientific">Thraustotheca clavata</name>
    <dbReference type="NCBI Taxonomy" id="74557"/>
    <lineage>
        <taxon>Eukaryota</taxon>
        <taxon>Sar</taxon>
        <taxon>Stramenopiles</taxon>
        <taxon>Oomycota</taxon>
        <taxon>Saprolegniomycetes</taxon>
        <taxon>Saprolegniales</taxon>
        <taxon>Achlyaceae</taxon>
        <taxon>Thraustotheca</taxon>
    </lineage>
</organism>
<dbReference type="EMBL" id="JNBS01004991">
    <property type="protein sequence ID" value="OQR81439.1"/>
    <property type="molecule type" value="Genomic_DNA"/>
</dbReference>
<dbReference type="Gene3D" id="2.20.70.10">
    <property type="match status" value="1"/>
</dbReference>
<comment type="caution">
    <text evidence="4">The sequence shown here is derived from an EMBL/GenBank/DDBJ whole genome shotgun (WGS) entry which is preliminary data.</text>
</comment>
<dbReference type="Proteomes" id="UP000243217">
    <property type="component" value="Unassembled WGS sequence"/>
</dbReference>
<accession>A0A1V9Y6V5</accession>
<sequence>MKARTLQMEIDTIRAEENEHVERYSIKRWNEIFRLHKLLLSTEAFRNVPLSGHDNGLYESLHRAFPHEVVSKARFISVLRSIYGLDTIDCKAKRALLDHLEEMRYWYETSTSKIPLASSMNSLQLNWRLLLCALRMLQRPDDSEIDYLHWCFKVFSSAGYIDDFPQASITRDQMYEIFNALSPNHASSRITNQRIAQADNLLEKSVLSRDRVRFQHMCELMEQPPLKELCQPATPNTHYFHEITSPIIRTYLHEQRKVESDRRKCQRFLAHYKRRSLRKCMKLWYDYLLLRRRARQTAIQCISHMINFKKVSAFQQLQRNAMCEVAASEIQRAYRGMRGRMIYLSVLKMKEAAITIQHIYRKRGDFIKYLQRLKVHSRYAVKIQRVYRGRLGRIIARKILIAYFHSEMAKIQAEREAFYEYVREYAVKRLQRFARKYRKKIIEKKAEDNTREIRRVELEVQEMLNVAARQREEHRISVTKFYDTMREQTLAKEARKKIDDKEKQKVILLRRRREWAAMLQQRAELAEAKEEAKAQKWIKFQADWEASVETRATEWRNQVEEILIRQTSKEQDIMKRDIENRINEMFKVLKKDYKKTGIDMENTEIRERARHEVLEEESENERERARKEWKQAEMNYKKQEQDEADQERKQKIQAEADRRYKAATRIQRGAKVYLARRLLSGKVQALFVKEFDVQSGQVVYRNLRTGSTCPKPRCLGSKDIPMQDKWYIVPDITGDVYYYNPKQLRQSWSKPEECTFCENCSKKFATMYCPSHRKGSYYDPISLCEACYINALVKEPGIAISMQSIDGSIVY</sequence>
<evidence type="ECO:0000313" key="4">
    <source>
        <dbReference type="EMBL" id="OQR81439.1"/>
    </source>
</evidence>
<protein>
    <recommendedName>
        <fullName evidence="3">WW domain-containing protein</fullName>
    </recommendedName>
</protein>
<dbReference type="PROSITE" id="PS50020">
    <property type="entry name" value="WW_DOMAIN_2"/>
    <property type="match status" value="1"/>
</dbReference>
<name>A0A1V9Y6V5_9STRA</name>
<evidence type="ECO:0000259" key="3">
    <source>
        <dbReference type="PROSITE" id="PS50020"/>
    </source>
</evidence>
<feature type="coiled-coil region" evidence="1">
    <location>
        <begin position="439"/>
        <end position="511"/>
    </location>
</feature>
<evidence type="ECO:0000256" key="2">
    <source>
        <dbReference type="SAM" id="MobiDB-lite"/>
    </source>
</evidence>
<keyword evidence="1" id="KW-0175">Coiled coil</keyword>
<feature type="region of interest" description="Disordered" evidence="2">
    <location>
        <begin position="633"/>
        <end position="654"/>
    </location>
</feature>
<dbReference type="OrthoDB" id="167375at2759"/>
<evidence type="ECO:0000256" key="1">
    <source>
        <dbReference type="SAM" id="Coils"/>
    </source>
</evidence>
<reference evidence="4 5" key="1">
    <citation type="journal article" date="2014" name="Genome Biol. Evol.">
        <title>The secreted proteins of Achlya hypogyna and Thraustotheca clavata identify the ancestral oomycete secretome and reveal gene acquisitions by horizontal gene transfer.</title>
        <authorList>
            <person name="Misner I."/>
            <person name="Blouin N."/>
            <person name="Leonard G."/>
            <person name="Richards T.A."/>
            <person name="Lane C.E."/>
        </authorList>
    </citation>
    <scope>NUCLEOTIDE SEQUENCE [LARGE SCALE GENOMIC DNA]</scope>
    <source>
        <strain evidence="4 5">ATCC 34112</strain>
    </source>
</reference>